<gene>
    <name evidence="1" type="ORF">Anas_07720</name>
</gene>
<dbReference type="GO" id="GO:0032981">
    <property type="term" value="P:mitochondrial respiratory chain complex I assembly"/>
    <property type="evidence" value="ECO:0007669"/>
    <property type="project" value="TreeGrafter"/>
</dbReference>
<evidence type="ECO:0000313" key="2">
    <source>
        <dbReference type="Proteomes" id="UP000326759"/>
    </source>
</evidence>
<dbReference type="PANTHER" id="PTHR32470">
    <property type="entry name" value="ADH DEHYDROGENASE [UBIQUINONE] 1 ALPHA SUBCOMPLEX ASSEMBLY FACTOR 2"/>
    <property type="match status" value="1"/>
</dbReference>
<sequence length="143" mass="16532">MSTSRGGGRRVFYQIFKDFIDSFSTRKNELKGNFVGEDLFGNKFFENPGDPSRGKRLSRRSFEPAQKMHFDVDNIHRRKEPPTIEELKANMAIAEAKKINARKLAEKDGKLIEEKPDYKGMTSFPIYEEYETNPGKGDSKFKK</sequence>
<dbReference type="OrthoDB" id="10255576at2759"/>
<dbReference type="Proteomes" id="UP000326759">
    <property type="component" value="Unassembled WGS sequence"/>
</dbReference>
<organism evidence="1 2">
    <name type="scientific">Armadillidium nasatum</name>
    <dbReference type="NCBI Taxonomy" id="96803"/>
    <lineage>
        <taxon>Eukaryota</taxon>
        <taxon>Metazoa</taxon>
        <taxon>Ecdysozoa</taxon>
        <taxon>Arthropoda</taxon>
        <taxon>Crustacea</taxon>
        <taxon>Multicrustacea</taxon>
        <taxon>Malacostraca</taxon>
        <taxon>Eumalacostraca</taxon>
        <taxon>Peracarida</taxon>
        <taxon>Isopoda</taxon>
        <taxon>Oniscidea</taxon>
        <taxon>Crinocheta</taxon>
        <taxon>Armadillidiidae</taxon>
        <taxon>Armadillidium</taxon>
    </lineage>
</organism>
<dbReference type="AlphaFoldDB" id="A0A5N5SSH1"/>
<name>A0A5N5SSH1_9CRUS</name>
<evidence type="ECO:0000313" key="1">
    <source>
        <dbReference type="EMBL" id="KAB7496828.1"/>
    </source>
</evidence>
<dbReference type="PANTHER" id="PTHR32470:SF2">
    <property type="entry name" value="NADH DEHYDROGENASE [UBIQUINONE] 1 ALPHA SUBCOMPLEX ASSEMBLY FACTOR 2"/>
    <property type="match status" value="1"/>
</dbReference>
<comment type="caution">
    <text evidence="1">The sequence shown here is derived from an EMBL/GenBank/DDBJ whole genome shotgun (WGS) entry which is preliminary data.</text>
</comment>
<keyword evidence="2" id="KW-1185">Reference proteome</keyword>
<protein>
    <submittedName>
        <fullName evidence="1">Uncharacterized protein</fullName>
    </submittedName>
</protein>
<accession>A0A5N5SSH1</accession>
<reference evidence="1 2" key="1">
    <citation type="journal article" date="2019" name="PLoS Biol.">
        <title>Sex chromosomes control vertical transmission of feminizing Wolbachia symbionts in an isopod.</title>
        <authorList>
            <person name="Becking T."/>
            <person name="Chebbi M.A."/>
            <person name="Giraud I."/>
            <person name="Moumen B."/>
            <person name="Laverre T."/>
            <person name="Caubet Y."/>
            <person name="Peccoud J."/>
            <person name="Gilbert C."/>
            <person name="Cordaux R."/>
        </authorList>
    </citation>
    <scope>NUCLEOTIDE SEQUENCE [LARGE SCALE GENOMIC DNA]</scope>
    <source>
        <strain evidence="1">ANa2</strain>
        <tissue evidence="1">Whole body excluding digestive tract and cuticle</tissue>
    </source>
</reference>
<dbReference type="EMBL" id="SEYY01020992">
    <property type="protein sequence ID" value="KAB7496828.1"/>
    <property type="molecule type" value="Genomic_DNA"/>
</dbReference>
<dbReference type="InterPro" id="IPR052618">
    <property type="entry name" value="ComplexI_NDUFA12"/>
</dbReference>
<dbReference type="GO" id="GO:0005739">
    <property type="term" value="C:mitochondrion"/>
    <property type="evidence" value="ECO:0007669"/>
    <property type="project" value="TreeGrafter"/>
</dbReference>
<proteinExistence type="predicted"/>